<keyword evidence="2" id="KW-1133">Transmembrane helix</keyword>
<feature type="transmembrane region" description="Helical" evidence="2">
    <location>
        <begin position="236"/>
        <end position="260"/>
    </location>
</feature>
<reference evidence="4 5" key="1">
    <citation type="submission" date="2018-05" db="EMBL/GenBank/DDBJ databases">
        <title>Whole genome sequencing for identification of molecular markers to develop diagnostic detection tools for the regulated plant pathogen Lachnellula willkommii.</title>
        <authorList>
            <person name="Giroux E."/>
            <person name="Bilodeau G."/>
        </authorList>
    </citation>
    <scope>NUCLEOTIDE SEQUENCE [LARGE SCALE GENOMIC DNA]</scope>
    <source>
        <strain evidence="4 5">CBS 625.97</strain>
    </source>
</reference>
<feature type="signal peptide" evidence="3">
    <location>
        <begin position="1"/>
        <end position="21"/>
    </location>
</feature>
<keyword evidence="2" id="KW-0812">Transmembrane</keyword>
<feature type="compositionally biased region" description="Low complexity" evidence="1">
    <location>
        <begin position="440"/>
        <end position="454"/>
    </location>
</feature>
<organism evidence="4 5">
    <name type="scientific">Lachnellula cervina</name>
    <dbReference type="NCBI Taxonomy" id="1316786"/>
    <lineage>
        <taxon>Eukaryota</taxon>
        <taxon>Fungi</taxon>
        <taxon>Dikarya</taxon>
        <taxon>Ascomycota</taxon>
        <taxon>Pezizomycotina</taxon>
        <taxon>Leotiomycetes</taxon>
        <taxon>Helotiales</taxon>
        <taxon>Lachnaceae</taxon>
        <taxon>Lachnellula</taxon>
    </lineage>
</organism>
<dbReference type="EMBL" id="QGMG01001657">
    <property type="protein sequence ID" value="TVY45662.1"/>
    <property type="molecule type" value="Genomic_DNA"/>
</dbReference>
<evidence type="ECO:0000313" key="4">
    <source>
        <dbReference type="EMBL" id="TVY45662.1"/>
    </source>
</evidence>
<protein>
    <recommendedName>
        <fullName evidence="6">LPXTG-domain-containing protein</fullName>
    </recommendedName>
</protein>
<feature type="region of interest" description="Disordered" evidence="1">
    <location>
        <begin position="280"/>
        <end position="310"/>
    </location>
</feature>
<evidence type="ECO:0000256" key="1">
    <source>
        <dbReference type="SAM" id="MobiDB-lite"/>
    </source>
</evidence>
<evidence type="ECO:0000313" key="5">
    <source>
        <dbReference type="Proteomes" id="UP000481288"/>
    </source>
</evidence>
<feature type="compositionally biased region" description="Basic and acidic residues" evidence="1">
    <location>
        <begin position="510"/>
        <end position="531"/>
    </location>
</feature>
<name>A0A7D8YNA6_9HELO</name>
<evidence type="ECO:0000256" key="3">
    <source>
        <dbReference type="SAM" id="SignalP"/>
    </source>
</evidence>
<feature type="chain" id="PRO_5028873718" description="LPXTG-domain-containing protein" evidence="3">
    <location>
        <begin position="22"/>
        <end position="543"/>
    </location>
</feature>
<sequence>MTLLALASVLLLFTLTDSTGAIQVSPDSPCAPVCIDNPNSNVADPDASTTFGSDITCIDEHYGNTPKGQKFVSCLNCLQTSTASSSGESDQEWFLYNLRYTLDSCLFGFDNASDAKSSVCTTSKSCGPLQTALENGNLVPTNESEYSYCTADGNAFRGSYLGSCQSCFEDSDDQQYLRNFLIALDAGCDQRTPSGTLLGIQGSVFSTTPVNKTYPGYHEESEDPNPKRKKKLSNGAIIGIAVGLAVLLAGVIAIFFYCFWEKRQAKRRKRLTSNFDERYGAKNITSPTDGAYGNPYSNSSPPIKAVDPYGPNALSAQERAFIGQDRAHFSQPIPFPPEANDPDHWQNTSSSHSSPNPPPSYANPQIPTHEAYISPPISPEITASTHAPENIQLSPYSSPYSTPRNPPSVQAAQSARSSPRQIQPSLVQIQNNRTSPLGPPSQASSPPSQASPPLEQRPPSRTASRGAESARRGTRAMGIGNVNASMEVPVKISGPVERHGGRFDFVLASRERRQREGNESFVLEKRRKADESPDGEEQWPGAY</sequence>
<accession>A0A7D8YNA6</accession>
<feature type="region of interest" description="Disordered" evidence="1">
    <location>
        <begin position="328"/>
        <end position="484"/>
    </location>
</feature>
<gene>
    <name evidence="4" type="ORF">LCER1_G008899</name>
</gene>
<comment type="caution">
    <text evidence="4">The sequence shown here is derived from an EMBL/GenBank/DDBJ whole genome shotgun (WGS) entry which is preliminary data.</text>
</comment>
<evidence type="ECO:0008006" key="6">
    <source>
        <dbReference type="Google" id="ProtNLM"/>
    </source>
</evidence>
<proteinExistence type="predicted"/>
<feature type="region of interest" description="Disordered" evidence="1">
    <location>
        <begin position="211"/>
        <end position="230"/>
    </location>
</feature>
<dbReference type="OrthoDB" id="5426678at2759"/>
<feature type="region of interest" description="Disordered" evidence="1">
    <location>
        <begin position="510"/>
        <end position="543"/>
    </location>
</feature>
<feature type="compositionally biased region" description="Polar residues" evidence="1">
    <location>
        <begin position="381"/>
        <end position="434"/>
    </location>
</feature>
<keyword evidence="2" id="KW-0472">Membrane</keyword>
<keyword evidence="5" id="KW-1185">Reference proteome</keyword>
<evidence type="ECO:0000256" key="2">
    <source>
        <dbReference type="SAM" id="Phobius"/>
    </source>
</evidence>
<dbReference type="AlphaFoldDB" id="A0A7D8YNA6"/>
<keyword evidence="3" id="KW-0732">Signal</keyword>
<dbReference type="Proteomes" id="UP000481288">
    <property type="component" value="Unassembled WGS sequence"/>
</dbReference>